<dbReference type="RefSeq" id="WP_145083409.1">
    <property type="nucleotide sequence ID" value="NZ_JAYFNS010000022.1"/>
</dbReference>
<evidence type="ECO:0000313" key="8">
    <source>
        <dbReference type="Proteomes" id="UP000315343"/>
    </source>
</evidence>
<evidence type="ECO:0000256" key="2">
    <source>
        <dbReference type="ARBA" id="ARBA00022741"/>
    </source>
</evidence>
<dbReference type="CDD" id="cd07995">
    <property type="entry name" value="TPK"/>
    <property type="match status" value="1"/>
</dbReference>
<dbReference type="GO" id="GO:0004788">
    <property type="term" value="F:thiamine diphosphokinase activity"/>
    <property type="evidence" value="ECO:0007669"/>
    <property type="project" value="UniProtKB-UniRule"/>
</dbReference>
<keyword evidence="1" id="KW-0808">Transferase</keyword>
<dbReference type="InterPro" id="IPR036371">
    <property type="entry name" value="TPK_B1-bd_sf"/>
</dbReference>
<dbReference type="InterPro" id="IPR036759">
    <property type="entry name" value="TPK_catalytic_sf"/>
</dbReference>
<dbReference type="EC" id="2.7.6.2" evidence="5"/>
<feature type="domain" description="Thiamin pyrophosphokinase thiamin-binding" evidence="6">
    <location>
        <begin position="121"/>
        <end position="205"/>
    </location>
</feature>
<keyword evidence="3 7" id="KW-0418">Kinase</keyword>
<dbReference type="SUPFAM" id="SSF63862">
    <property type="entry name" value="Thiamin pyrophosphokinase, substrate-binding domain"/>
    <property type="match status" value="1"/>
</dbReference>
<name>A0A562J9Q1_9FIRM</name>
<dbReference type="PANTHER" id="PTHR41299:SF1">
    <property type="entry name" value="THIAMINE PYROPHOSPHOKINASE"/>
    <property type="match status" value="1"/>
</dbReference>
<evidence type="ECO:0000313" key="7">
    <source>
        <dbReference type="EMBL" id="TWH79926.1"/>
    </source>
</evidence>
<comment type="caution">
    <text evidence="7">The sequence shown here is derived from an EMBL/GenBank/DDBJ whole genome shotgun (WGS) entry which is preliminary data.</text>
</comment>
<evidence type="ECO:0000256" key="5">
    <source>
        <dbReference type="NCBIfam" id="TIGR01378"/>
    </source>
</evidence>
<dbReference type="Pfam" id="PF04263">
    <property type="entry name" value="TPK_catalytic"/>
    <property type="match status" value="1"/>
</dbReference>
<protein>
    <recommendedName>
        <fullName evidence="5">Thiamine diphosphokinase</fullName>
        <ecNumber evidence="5">2.7.6.2</ecNumber>
    </recommendedName>
</protein>
<sequence length="211" mass="23595">MVALIIANGDDVDKTSFENMSIDYVICADGGLEKAEKLQVVPDLILGDFDSVHGDVLEKYKKSSEIMKYPAEKDFTDMELSIEIAVKKGFRDIVLVGATGGPRLDHSLANMMLLEKYYKFGINIIIIDNNNKIQIISDNCNMLLENKRETFVSLIPLTEEINGLTLEGFKYPLDRVVVKRGSTLCVSNEIISDKGRIILERGTALLFISRD</sequence>
<evidence type="ECO:0000256" key="4">
    <source>
        <dbReference type="ARBA" id="ARBA00022840"/>
    </source>
</evidence>
<dbReference type="Gene3D" id="3.40.50.10240">
    <property type="entry name" value="Thiamin pyrophosphokinase, catalytic domain"/>
    <property type="match status" value="1"/>
</dbReference>
<keyword evidence="4" id="KW-0067">ATP-binding</keyword>
<keyword evidence="2" id="KW-0547">Nucleotide-binding</keyword>
<dbReference type="NCBIfam" id="TIGR01378">
    <property type="entry name" value="thi_PPkinase"/>
    <property type="match status" value="1"/>
</dbReference>
<dbReference type="SMART" id="SM00983">
    <property type="entry name" value="TPK_B1_binding"/>
    <property type="match status" value="1"/>
</dbReference>
<dbReference type="OrthoDB" id="9804377at2"/>
<organism evidence="7 8">
    <name type="scientific">Sedimentibacter saalensis</name>
    <dbReference type="NCBI Taxonomy" id="130788"/>
    <lineage>
        <taxon>Bacteria</taxon>
        <taxon>Bacillati</taxon>
        <taxon>Bacillota</taxon>
        <taxon>Tissierellia</taxon>
        <taxon>Sedimentibacter</taxon>
    </lineage>
</organism>
<reference evidence="7 8" key="1">
    <citation type="submission" date="2019-07" db="EMBL/GenBank/DDBJ databases">
        <title>Genomic Encyclopedia of Type Strains, Phase I: the one thousand microbial genomes (KMG-I) project.</title>
        <authorList>
            <person name="Kyrpides N."/>
        </authorList>
    </citation>
    <scope>NUCLEOTIDE SEQUENCE [LARGE SCALE GENOMIC DNA]</scope>
    <source>
        <strain evidence="7 8">DSM 13558</strain>
    </source>
</reference>
<dbReference type="InterPro" id="IPR007373">
    <property type="entry name" value="Thiamin_PyroPKinase_B1-bd"/>
</dbReference>
<dbReference type="GO" id="GO:0006772">
    <property type="term" value="P:thiamine metabolic process"/>
    <property type="evidence" value="ECO:0007669"/>
    <property type="project" value="UniProtKB-UniRule"/>
</dbReference>
<dbReference type="GO" id="GO:0009229">
    <property type="term" value="P:thiamine diphosphate biosynthetic process"/>
    <property type="evidence" value="ECO:0007669"/>
    <property type="project" value="InterPro"/>
</dbReference>
<keyword evidence="8" id="KW-1185">Reference proteome</keyword>
<dbReference type="EMBL" id="VLKH01000005">
    <property type="protein sequence ID" value="TWH79926.1"/>
    <property type="molecule type" value="Genomic_DNA"/>
</dbReference>
<dbReference type="Pfam" id="PF04265">
    <property type="entry name" value="TPK_B1_binding"/>
    <property type="match status" value="1"/>
</dbReference>
<gene>
    <name evidence="7" type="ORF">LY60_02246</name>
</gene>
<evidence type="ECO:0000256" key="1">
    <source>
        <dbReference type="ARBA" id="ARBA00022679"/>
    </source>
</evidence>
<dbReference type="InterPro" id="IPR053149">
    <property type="entry name" value="TPK"/>
</dbReference>
<proteinExistence type="predicted"/>
<dbReference type="InterPro" id="IPR006282">
    <property type="entry name" value="Thi_PPkinase"/>
</dbReference>
<dbReference type="GO" id="GO:0005524">
    <property type="term" value="F:ATP binding"/>
    <property type="evidence" value="ECO:0007669"/>
    <property type="project" value="UniProtKB-KW"/>
</dbReference>
<dbReference type="GO" id="GO:0030975">
    <property type="term" value="F:thiamine binding"/>
    <property type="evidence" value="ECO:0007669"/>
    <property type="project" value="InterPro"/>
</dbReference>
<dbReference type="AlphaFoldDB" id="A0A562J9Q1"/>
<evidence type="ECO:0000256" key="3">
    <source>
        <dbReference type="ARBA" id="ARBA00022777"/>
    </source>
</evidence>
<evidence type="ECO:0000259" key="6">
    <source>
        <dbReference type="SMART" id="SM00983"/>
    </source>
</evidence>
<dbReference type="SUPFAM" id="SSF63999">
    <property type="entry name" value="Thiamin pyrophosphokinase, catalytic domain"/>
    <property type="match status" value="1"/>
</dbReference>
<dbReference type="InterPro" id="IPR007371">
    <property type="entry name" value="TPK_catalytic"/>
</dbReference>
<accession>A0A562J9Q1</accession>
<dbReference type="GO" id="GO:0016301">
    <property type="term" value="F:kinase activity"/>
    <property type="evidence" value="ECO:0007669"/>
    <property type="project" value="UniProtKB-KW"/>
</dbReference>
<dbReference type="PANTHER" id="PTHR41299">
    <property type="entry name" value="THIAMINE PYROPHOSPHOKINASE"/>
    <property type="match status" value="1"/>
</dbReference>
<dbReference type="Proteomes" id="UP000315343">
    <property type="component" value="Unassembled WGS sequence"/>
</dbReference>